<dbReference type="InterPro" id="IPR013197">
    <property type="entry name" value="RNA_pol_III_RPC82-rel_HTH"/>
</dbReference>
<dbReference type="Pfam" id="PF05645">
    <property type="entry name" value="RNA_pol_Rpc82"/>
    <property type="match status" value="1"/>
</dbReference>
<dbReference type="Pfam" id="PF08221">
    <property type="entry name" value="HTH_9"/>
    <property type="match status" value="1"/>
</dbReference>
<sequence length="648" mass="74611">MSKHLIDVSVAVLEDHFGYYIARIGNLLLREALSLALLARNLAPLKISLKDIRNSLAILDQHNLLTFELGSRSIIYSICPNQVLYLISAPRAILLIKTLYEGVTDAIFEDILAKGRSSCSDCIRRVSKCMDDLPFEKVKSDFSKLLSSQILIRCPQVAEESSEVFPMFQVESDLFLLPDVILDGYSDAENDSETIKSKTKKLDSDSNILWRVNWISIERLFRDDLILDSLIGGSQNDLFDKTTVKVAQLILKVGDAKNKNNLFIGQSSPISVVITLPILTKKFQISQLQDVCRYVHENQLDYNREMLDEKLNIICRDMTGILRRVGDSGGGVYIINYEKGIETLCLEHIESAIREKINDKAVRIFRLLNSRGFLEEEQLEKEAMLSSKETKELCCSLMDYSFITTRQVARANDFAPARLTFLYIVNKSQLLSAVIDYTLLTIRNVIRRRMVEREKYEPLLDRQLKMEVIISSIENNQNIAEDDEETKKEQIAEVERAYMTTEDRRNLERFRRAERKFCSAEIELGRLHFALKHFYQLRQQINAEQQRQISTQGKRSTASNFKEMSQHKQLDPKLASQLQESFTSVGVNQVILKLTSRCFDICYGDYAPHKLPASSDKRQETCLENCTQRILESYEFLNKHLEKMELRT</sequence>
<evidence type="ECO:0000259" key="7">
    <source>
        <dbReference type="Pfam" id="PF02953"/>
    </source>
</evidence>
<dbReference type="Gene3D" id="6.10.140.1450">
    <property type="match status" value="1"/>
</dbReference>
<dbReference type="Pfam" id="PF22536">
    <property type="entry name" value="WHD_POLR3C"/>
    <property type="match status" value="1"/>
</dbReference>
<evidence type="ECO:0000256" key="1">
    <source>
        <dbReference type="ARBA" id="ARBA00004123"/>
    </source>
</evidence>
<comment type="function">
    <text evidence="6">DNA-dependent RNA polymerase catalyzes the transcription of DNA into RNA using the four ribonucleoside triphosphates as substrates. Specific core component of RNA polymerase III which synthesizes small RNAs, such as 5S rRNA and tRNAs.</text>
</comment>
<keyword evidence="3 6" id="KW-0240">DNA-directed RNA polymerase</keyword>
<evidence type="ECO:0000259" key="8">
    <source>
        <dbReference type="Pfam" id="PF05645"/>
    </source>
</evidence>
<dbReference type="GO" id="GO:0006351">
    <property type="term" value="P:DNA-templated transcription"/>
    <property type="evidence" value="ECO:0007669"/>
    <property type="project" value="InterPro"/>
</dbReference>
<dbReference type="InterPro" id="IPR055207">
    <property type="entry name" value="POLR3C_WHD"/>
</dbReference>
<dbReference type="AlphaFoldDB" id="A0A915P8I4"/>
<dbReference type="GO" id="GO:0003697">
    <property type="term" value="F:single-stranded DNA binding"/>
    <property type="evidence" value="ECO:0007669"/>
    <property type="project" value="UniProtKB-UniRule"/>
</dbReference>
<evidence type="ECO:0000259" key="9">
    <source>
        <dbReference type="Pfam" id="PF08221"/>
    </source>
</evidence>
<dbReference type="PANTHER" id="PTHR12949:SF0">
    <property type="entry name" value="DNA-DIRECTED RNA POLYMERASE III SUBUNIT RPC3"/>
    <property type="match status" value="1"/>
</dbReference>
<evidence type="ECO:0000313" key="12">
    <source>
        <dbReference type="WBParaSite" id="scf7180000423283.g10573"/>
    </source>
</evidence>
<accession>A0A915P8I4</accession>
<organism evidence="11 12">
    <name type="scientific">Meloidogyne floridensis</name>
    <dbReference type="NCBI Taxonomy" id="298350"/>
    <lineage>
        <taxon>Eukaryota</taxon>
        <taxon>Metazoa</taxon>
        <taxon>Ecdysozoa</taxon>
        <taxon>Nematoda</taxon>
        <taxon>Chromadorea</taxon>
        <taxon>Rhabditida</taxon>
        <taxon>Tylenchina</taxon>
        <taxon>Tylenchomorpha</taxon>
        <taxon>Tylenchoidea</taxon>
        <taxon>Meloidogynidae</taxon>
        <taxon>Meloidogyninae</taxon>
        <taxon>Meloidogyne</taxon>
    </lineage>
</organism>
<dbReference type="InterPro" id="IPR035427">
    <property type="entry name" value="Tim10-like_dom_sf"/>
</dbReference>
<comment type="subcellular location">
    <subcellularLocation>
        <location evidence="1 6">Nucleus</location>
    </subcellularLocation>
</comment>
<keyword evidence="5 6" id="KW-0539">Nucleus</keyword>
<keyword evidence="11" id="KW-1185">Reference proteome</keyword>
<comment type="subunit">
    <text evidence="6">Component of the RNA polymerase III (Pol III) complex consisting of 17 subunits.</text>
</comment>
<dbReference type="PANTHER" id="PTHR12949">
    <property type="entry name" value="RNA POLYMERASE III DNA DIRECTED -RELATED"/>
    <property type="match status" value="1"/>
</dbReference>
<dbReference type="Gene3D" id="1.10.10.10">
    <property type="entry name" value="Winged helix-like DNA-binding domain superfamily/Winged helix DNA-binding domain"/>
    <property type="match status" value="4"/>
</dbReference>
<evidence type="ECO:0000256" key="3">
    <source>
        <dbReference type="ARBA" id="ARBA00022478"/>
    </source>
</evidence>
<proteinExistence type="inferred from homology"/>
<protein>
    <recommendedName>
        <fullName evidence="6">DNA-directed RNA polymerase III subunit RPC3</fullName>
        <shortName evidence="6">RNA polymerase III subunit C3</shortName>
    </recommendedName>
</protein>
<dbReference type="InterPro" id="IPR004217">
    <property type="entry name" value="Tim10-like"/>
</dbReference>
<feature type="domain" description="RNA polymerase III subunit RPC82-related helix-turn-helix" evidence="9">
    <location>
        <begin position="9"/>
        <end position="67"/>
    </location>
</feature>
<evidence type="ECO:0000313" key="11">
    <source>
        <dbReference type="Proteomes" id="UP000887560"/>
    </source>
</evidence>
<dbReference type="WBParaSite" id="scf7180000423283.g10573">
    <property type="protein sequence ID" value="scf7180000423283.g10573"/>
    <property type="gene ID" value="scf7180000423283.g10573"/>
</dbReference>
<dbReference type="GO" id="GO:0005666">
    <property type="term" value="C:RNA polymerase III complex"/>
    <property type="evidence" value="ECO:0007669"/>
    <property type="project" value="UniProtKB-UniRule"/>
</dbReference>
<evidence type="ECO:0000256" key="6">
    <source>
        <dbReference type="RuleBase" id="RU367076"/>
    </source>
</evidence>
<evidence type="ECO:0000256" key="5">
    <source>
        <dbReference type="ARBA" id="ARBA00023242"/>
    </source>
</evidence>
<comment type="similarity">
    <text evidence="2 6">Belongs to the eukaryotic RPC3/POLR3C RNA polymerase subunit family.</text>
</comment>
<name>A0A915P8I4_9BILA</name>
<feature type="domain" description="DNA-directed RNA polymerase III subunit RPC3 winged-helix" evidence="10">
    <location>
        <begin position="349"/>
        <end position="425"/>
    </location>
</feature>
<dbReference type="Pfam" id="PF02953">
    <property type="entry name" value="zf-Tim10_DDP"/>
    <property type="match status" value="1"/>
</dbReference>
<dbReference type="InterPro" id="IPR008806">
    <property type="entry name" value="RNA_pol_III_Rpc82_C"/>
</dbReference>
<evidence type="ECO:0000259" key="10">
    <source>
        <dbReference type="Pfam" id="PF22536"/>
    </source>
</evidence>
<feature type="domain" description="RNA polymerase III Rpc82 C -terminal" evidence="8">
    <location>
        <begin position="189"/>
        <end position="343"/>
    </location>
</feature>
<feature type="domain" description="Tim10-like" evidence="7">
    <location>
        <begin position="587"/>
        <end position="642"/>
    </location>
</feature>
<evidence type="ECO:0000256" key="2">
    <source>
        <dbReference type="ARBA" id="ARBA00007206"/>
    </source>
</evidence>
<reference evidence="12" key="1">
    <citation type="submission" date="2022-11" db="UniProtKB">
        <authorList>
            <consortium name="WormBaseParasite"/>
        </authorList>
    </citation>
    <scope>IDENTIFICATION</scope>
</reference>
<keyword evidence="4 6" id="KW-0804">Transcription</keyword>
<dbReference type="Gene3D" id="1.10.287.810">
    <property type="entry name" value="Mitochondrial import inner membrane translocase subunit tim13 like domains"/>
    <property type="match status" value="1"/>
</dbReference>
<dbReference type="InterPro" id="IPR036388">
    <property type="entry name" value="WH-like_DNA-bd_sf"/>
</dbReference>
<dbReference type="InterPro" id="IPR039748">
    <property type="entry name" value="RPC3"/>
</dbReference>
<evidence type="ECO:0000256" key="4">
    <source>
        <dbReference type="ARBA" id="ARBA00023163"/>
    </source>
</evidence>
<dbReference type="SUPFAM" id="SSF144122">
    <property type="entry name" value="Tim10-like"/>
    <property type="match status" value="1"/>
</dbReference>
<dbReference type="Proteomes" id="UP000887560">
    <property type="component" value="Unplaced"/>
</dbReference>